<protein>
    <submittedName>
        <fullName evidence="1">Uncharacterized protein</fullName>
    </submittedName>
</protein>
<keyword evidence="2" id="KW-1185">Reference proteome</keyword>
<organism evidence="1 2">
    <name type="scientific">Phanerochaete sordida</name>
    <dbReference type="NCBI Taxonomy" id="48140"/>
    <lineage>
        <taxon>Eukaryota</taxon>
        <taxon>Fungi</taxon>
        <taxon>Dikarya</taxon>
        <taxon>Basidiomycota</taxon>
        <taxon>Agaricomycotina</taxon>
        <taxon>Agaricomycetes</taxon>
        <taxon>Polyporales</taxon>
        <taxon>Phanerochaetaceae</taxon>
        <taxon>Phanerochaete</taxon>
    </lineage>
</organism>
<accession>A0A9P3GHG2</accession>
<reference evidence="1 2" key="1">
    <citation type="submission" date="2021-08" db="EMBL/GenBank/DDBJ databases">
        <title>Draft Genome Sequence of Phanerochaete sordida strain YK-624.</title>
        <authorList>
            <person name="Mori T."/>
            <person name="Dohra H."/>
            <person name="Suzuki T."/>
            <person name="Kawagishi H."/>
            <person name="Hirai H."/>
        </authorList>
    </citation>
    <scope>NUCLEOTIDE SEQUENCE [LARGE SCALE GENOMIC DNA]</scope>
    <source>
        <strain evidence="1 2">YK-624</strain>
    </source>
</reference>
<gene>
    <name evidence="1" type="ORF">PsYK624_118780</name>
</gene>
<sequence>MTIGTLPTETISKIVRVAVSDAVKTKDKIVTAHICRYISTIAYPIVFATTVFRASACGACFTAGETFFFYDKTTPKAGERAIPLVRRLVFTGEIKDEGEKNAYDSHVLLGKVLSICSRFPNLTAVELEHMTCTALPFPQGLYPATIVLENVTDLTIDVYDTRDATKALTCFTQAFPNVDRLHVRTTRIMSPTDWAGIEPLLGHLEMFPKRLHIGRITDDRIVYANAIIEAASATVEEITLFLSPTHPQVYESNQETHLSLLGADHLTTLNVIIPYSPIPLRAESKAVTRSLLPMLMTCPESLRDVVITIFTRPRTLEALTRALASLPAKSICARLEASCTSLNSVTFQLNVAANKAGCTGEEVWKDLYEQFPMWFPTVPDFAILYE</sequence>
<dbReference type="AlphaFoldDB" id="A0A9P3GHG2"/>
<name>A0A9P3GHG2_9APHY</name>
<comment type="caution">
    <text evidence="1">The sequence shown here is derived from an EMBL/GenBank/DDBJ whole genome shotgun (WGS) entry which is preliminary data.</text>
</comment>
<proteinExistence type="predicted"/>
<evidence type="ECO:0000313" key="2">
    <source>
        <dbReference type="Proteomes" id="UP000703269"/>
    </source>
</evidence>
<dbReference type="EMBL" id="BPQB01000051">
    <property type="protein sequence ID" value="GJE95692.1"/>
    <property type="molecule type" value="Genomic_DNA"/>
</dbReference>
<dbReference type="Proteomes" id="UP000703269">
    <property type="component" value="Unassembled WGS sequence"/>
</dbReference>
<evidence type="ECO:0000313" key="1">
    <source>
        <dbReference type="EMBL" id="GJE95692.1"/>
    </source>
</evidence>